<dbReference type="PATRIC" id="fig|331679.3.peg.374"/>
<protein>
    <submittedName>
        <fullName evidence="1">Uncharacterized protein</fullName>
    </submittedName>
</protein>
<reference evidence="1 2" key="1">
    <citation type="journal article" date="2015" name="Genome Announc.">
        <title>Expanding the biotechnology potential of lactobacilli through comparative genomics of 213 strains and associated genera.</title>
        <authorList>
            <person name="Sun Z."/>
            <person name="Harris H.M."/>
            <person name="McCann A."/>
            <person name="Guo C."/>
            <person name="Argimon S."/>
            <person name="Zhang W."/>
            <person name="Yang X."/>
            <person name="Jeffery I.B."/>
            <person name="Cooney J.C."/>
            <person name="Kagawa T.F."/>
            <person name="Liu W."/>
            <person name="Song Y."/>
            <person name="Salvetti E."/>
            <person name="Wrobel A."/>
            <person name="Rasinkangas P."/>
            <person name="Parkhill J."/>
            <person name="Rea M.C."/>
            <person name="O'Sullivan O."/>
            <person name="Ritari J."/>
            <person name="Douillard F.P."/>
            <person name="Paul Ross R."/>
            <person name="Yang R."/>
            <person name="Briner A.E."/>
            <person name="Felis G.E."/>
            <person name="de Vos W.M."/>
            <person name="Barrangou R."/>
            <person name="Klaenhammer T.R."/>
            <person name="Caufield P.W."/>
            <person name="Cui Y."/>
            <person name="Zhang H."/>
            <person name="O'Toole P.W."/>
        </authorList>
    </citation>
    <scope>NUCLEOTIDE SEQUENCE [LARGE SCALE GENOMIC DNA]</scope>
    <source>
        <strain evidence="1 2">DSM 18001</strain>
    </source>
</reference>
<proteinExistence type="predicted"/>
<accession>A0A0R2KVS5</accession>
<comment type="caution">
    <text evidence="1">The sequence shown here is derived from an EMBL/GenBank/DDBJ whole genome shotgun (WGS) entry which is preliminary data.</text>
</comment>
<gene>
    <name evidence="1" type="ORF">IV81_GL000368</name>
</gene>
<dbReference type="RefSeq" id="WP_057803412.1">
    <property type="nucleotide sequence ID" value="NZ_JQBX01000012.1"/>
</dbReference>
<name>A0A0R2KVS5_9LACO</name>
<evidence type="ECO:0000313" key="1">
    <source>
        <dbReference type="EMBL" id="KRN93627.1"/>
    </source>
</evidence>
<dbReference type="EMBL" id="JQBX01000012">
    <property type="protein sequence ID" value="KRN93627.1"/>
    <property type="molecule type" value="Genomic_DNA"/>
</dbReference>
<evidence type="ECO:0000313" key="2">
    <source>
        <dbReference type="Proteomes" id="UP000051859"/>
    </source>
</evidence>
<dbReference type="AlphaFoldDB" id="A0A0R2KVS5"/>
<dbReference type="Proteomes" id="UP000051859">
    <property type="component" value="Unassembled WGS sequence"/>
</dbReference>
<keyword evidence="2" id="KW-1185">Reference proteome</keyword>
<organism evidence="1 2">
    <name type="scientific">Pediococcus stilesii</name>
    <dbReference type="NCBI Taxonomy" id="331679"/>
    <lineage>
        <taxon>Bacteria</taxon>
        <taxon>Bacillati</taxon>
        <taxon>Bacillota</taxon>
        <taxon>Bacilli</taxon>
        <taxon>Lactobacillales</taxon>
        <taxon>Lactobacillaceae</taxon>
        <taxon>Pediococcus</taxon>
    </lineage>
</organism>
<sequence>MEKKRAPKVIEVGMLPNMFLMVKFDDNTVRYWRSKLNQEEINIFKSGKENIFGFTRLTPQFYWIGNDIVIDNNNFFKVNNVTYSGNDIYNNGLMHY</sequence>